<dbReference type="InterPro" id="IPR001647">
    <property type="entry name" value="HTH_TetR"/>
</dbReference>
<name>A0A2A4FJ87_9BURK</name>
<feature type="region of interest" description="Disordered" evidence="5">
    <location>
        <begin position="1"/>
        <end position="26"/>
    </location>
</feature>
<keyword evidence="2 4" id="KW-0238">DNA-binding</keyword>
<evidence type="ECO:0000259" key="6">
    <source>
        <dbReference type="PROSITE" id="PS50977"/>
    </source>
</evidence>
<evidence type="ECO:0000256" key="2">
    <source>
        <dbReference type="ARBA" id="ARBA00023125"/>
    </source>
</evidence>
<evidence type="ECO:0000256" key="3">
    <source>
        <dbReference type="ARBA" id="ARBA00023163"/>
    </source>
</evidence>
<dbReference type="Proteomes" id="UP000217994">
    <property type="component" value="Unassembled WGS sequence"/>
</dbReference>
<accession>A0A2A4FJ87</accession>
<protein>
    <recommendedName>
        <fullName evidence="6">HTH tetR-type domain-containing protein</fullName>
    </recommendedName>
</protein>
<feature type="domain" description="HTH tetR-type" evidence="6">
    <location>
        <begin position="28"/>
        <end position="88"/>
    </location>
</feature>
<dbReference type="PROSITE" id="PS50977">
    <property type="entry name" value="HTH_TETR_2"/>
    <property type="match status" value="1"/>
</dbReference>
<dbReference type="AlphaFoldDB" id="A0A2A4FJ87"/>
<gene>
    <name evidence="7" type="ORF">BZL54_08580</name>
</gene>
<evidence type="ECO:0000256" key="1">
    <source>
        <dbReference type="ARBA" id="ARBA00023015"/>
    </source>
</evidence>
<dbReference type="PANTHER" id="PTHR30055">
    <property type="entry name" value="HTH-TYPE TRANSCRIPTIONAL REGULATOR RUTR"/>
    <property type="match status" value="1"/>
</dbReference>
<dbReference type="FunFam" id="1.10.10.60:FF:000141">
    <property type="entry name" value="TetR family transcriptional regulator"/>
    <property type="match status" value="1"/>
</dbReference>
<dbReference type="InterPro" id="IPR050109">
    <property type="entry name" value="HTH-type_TetR-like_transc_reg"/>
</dbReference>
<dbReference type="PRINTS" id="PR00455">
    <property type="entry name" value="HTHTETR"/>
</dbReference>
<evidence type="ECO:0000313" key="7">
    <source>
        <dbReference type="EMBL" id="PCE32698.1"/>
    </source>
</evidence>
<keyword evidence="1" id="KW-0805">Transcription regulation</keyword>
<dbReference type="EMBL" id="MTZU01000024">
    <property type="protein sequence ID" value="PCE32698.1"/>
    <property type="molecule type" value="Genomic_DNA"/>
</dbReference>
<feature type="DNA-binding region" description="H-T-H motif" evidence="4">
    <location>
        <begin position="51"/>
        <end position="70"/>
    </location>
</feature>
<dbReference type="InterPro" id="IPR009057">
    <property type="entry name" value="Homeodomain-like_sf"/>
</dbReference>
<dbReference type="Pfam" id="PF00440">
    <property type="entry name" value="TetR_N"/>
    <property type="match status" value="1"/>
</dbReference>
<dbReference type="InterPro" id="IPR039536">
    <property type="entry name" value="TetR_C_Proteobacteria"/>
</dbReference>
<dbReference type="GO" id="GO:0003700">
    <property type="term" value="F:DNA-binding transcription factor activity"/>
    <property type="evidence" value="ECO:0007669"/>
    <property type="project" value="TreeGrafter"/>
</dbReference>
<reference evidence="7 8" key="1">
    <citation type="submission" date="2017-01" db="EMBL/GenBank/DDBJ databases">
        <title>Whole-Genome Shotgun Sequencing of Two beta-Proteobacterial Species in Search of the Bulgecin Biosynthetic Cluster.</title>
        <authorList>
            <person name="Horsman M.E."/>
            <person name="Marous D.R."/>
            <person name="Li R."/>
            <person name="Oliver R.A."/>
            <person name="Byun B."/>
            <person name="Emrich S.J."/>
            <person name="Boggess B."/>
            <person name="Townsend C.A."/>
            <person name="Mobashery S."/>
        </authorList>
    </citation>
    <scope>NUCLEOTIDE SEQUENCE [LARGE SCALE GENOMIC DNA]</scope>
    <source>
        <strain evidence="7 8">ATCC 31433</strain>
    </source>
</reference>
<evidence type="ECO:0000256" key="5">
    <source>
        <dbReference type="SAM" id="MobiDB-lite"/>
    </source>
</evidence>
<proteinExistence type="predicted"/>
<comment type="caution">
    <text evidence="7">The sequence shown here is derived from an EMBL/GenBank/DDBJ whole genome shotgun (WGS) entry which is preliminary data.</text>
</comment>
<sequence>MSIGSIGMRTVQIPKTKAGGRPTQQESADRLQRLLDVARRQFLSAGYRETSMESLAREAGVAKKTLYSRFGSKAGLFTTICDTLRRKWIEELRGLVLESDRPETVLETVALHLLEVGTRADMIELYRLLLLDAHRVPGLIGGYYDKQGGLSGMEPLADYLRAAVDAGELAIDDVSVATEQFVYLVLGGIRTRLLLGAARRPNAAARARLARQAVRIFLAGAEQRK</sequence>
<dbReference type="Gene3D" id="1.10.357.10">
    <property type="entry name" value="Tetracycline Repressor, domain 2"/>
    <property type="match status" value="1"/>
</dbReference>
<evidence type="ECO:0000256" key="4">
    <source>
        <dbReference type="PROSITE-ProRule" id="PRU00335"/>
    </source>
</evidence>
<dbReference type="Gene3D" id="1.10.10.60">
    <property type="entry name" value="Homeodomain-like"/>
    <property type="match status" value="1"/>
</dbReference>
<keyword evidence="3" id="KW-0804">Transcription</keyword>
<evidence type="ECO:0000313" key="8">
    <source>
        <dbReference type="Proteomes" id="UP000217994"/>
    </source>
</evidence>
<dbReference type="GO" id="GO:0000976">
    <property type="term" value="F:transcription cis-regulatory region binding"/>
    <property type="evidence" value="ECO:0007669"/>
    <property type="project" value="TreeGrafter"/>
</dbReference>
<dbReference type="Pfam" id="PF14246">
    <property type="entry name" value="TetR_C_7"/>
    <property type="match status" value="1"/>
</dbReference>
<dbReference type="PANTHER" id="PTHR30055:SF146">
    <property type="entry name" value="HTH-TYPE TRANSCRIPTIONAL DUAL REGULATOR CECR"/>
    <property type="match status" value="1"/>
</dbReference>
<organism evidence="7 8">
    <name type="scientific">Burkholderia ubonensis subsp. mesacidophila</name>
    <dbReference type="NCBI Taxonomy" id="265293"/>
    <lineage>
        <taxon>Bacteria</taxon>
        <taxon>Pseudomonadati</taxon>
        <taxon>Pseudomonadota</taxon>
        <taxon>Betaproteobacteria</taxon>
        <taxon>Burkholderiales</taxon>
        <taxon>Burkholderiaceae</taxon>
        <taxon>Burkholderia</taxon>
        <taxon>Burkholderia cepacia complex</taxon>
    </lineage>
</organism>
<dbReference type="SUPFAM" id="SSF46689">
    <property type="entry name" value="Homeodomain-like"/>
    <property type="match status" value="1"/>
</dbReference>